<dbReference type="InterPro" id="IPR004839">
    <property type="entry name" value="Aminotransferase_I/II_large"/>
</dbReference>
<dbReference type="InterPro" id="IPR015422">
    <property type="entry name" value="PyrdxlP-dep_Trfase_small"/>
</dbReference>
<dbReference type="InterPro" id="IPR015421">
    <property type="entry name" value="PyrdxlP-dep_Trfase_major"/>
</dbReference>
<dbReference type="PANTHER" id="PTHR42885">
    <property type="entry name" value="HISTIDINOL-PHOSPHATE AMINOTRANSFERASE-RELATED"/>
    <property type="match status" value="1"/>
</dbReference>
<evidence type="ECO:0000256" key="3">
    <source>
        <dbReference type="ARBA" id="ARBA00004953"/>
    </source>
</evidence>
<dbReference type="UniPathway" id="UPA00148"/>
<gene>
    <name evidence="11" type="ORF">MNBD_NITROSPIRAE01-67</name>
</gene>
<dbReference type="CDD" id="cd00609">
    <property type="entry name" value="AAT_like"/>
    <property type="match status" value="1"/>
</dbReference>
<dbReference type="PROSITE" id="PS00105">
    <property type="entry name" value="AA_TRANSFER_CLASS_1"/>
    <property type="match status" value="1"/>
</dbReference>
<dbReference type="Gene3D" id="3.90.1150.10">
    <property type="entry name" value="Aspartate Aminotransferase, domain 1"/>
    <property type="match status" value="1"/>
</dbReference>
<keyword evidence="5" id="KW-0169">Cobalamin biosynthesis</keyword>
<comment type="catalytic activity">
    <reaction evidence="9">
        <text>O-phospho-L-threonine + H(+) = (R)-1-aminopropan-2-yl phosphate + CO2</text>
        <dbReference type="Rhea" id="RHEA:11492"/>
        <dbReference type="ChEBI" id="CHEBI:15378"/>
        <dbReference type="ChEBI" id="CHEBI:16526"/>
        <dbReference type="ChEBI" id="CHEBI:58563"/>
        <dbReference type="ChEBI" id="CHEBI:58675"/>
        <dbReference type="EC" id="4.1.1.81"/>
    </reaction>
</comment>
<dbReference type="EC" id="4.1.1.81" evidence="4"/>
<evidence type="ECO:0000259" key="10">
    <source>
        <dbReference type="Pfam" id="PF00155"/>
    </source>
</evidence>
<dbReference type="InterPro" id="IPR005860">
    <property type="entry name" value="CobD"/>
</dbReference>
<dbReference type="EMBL" id="UOGF01000056">
    <property type="protein sequence ID" value="VAX29845.1"/>
    <property type="molecule type" value="Genomic_DNA"/>
</dbReference>
<evidence type="ECO:0000256" key="6">
    <source>
        <dbReference type="ARBA" id="ARBA00022898"/>
    </source>
</evidence>
<dbReference type="AlphaFoldDB" id="A0A3B1DDQ7"/>
<sequence>MYEINPFDLGDTGKTIHGGKVFDFARSHRCDPSEILDFSANINPLGLSPLAKAAILENLDDIVHYPDRFCAVLREMLAVQYRLKAGQVLIGNGATELIHLIPRAMGLKKILIPAPSFSEYERAAQLAGAEVVFMPLPEENAHRLDVRVLVDLINDNQKNGIDAVFLCNPNNPTGHLLSKKEVISILKAAFHLGVLVILDEAFIDFTDAPSFVGEIAWYINLIVVRSFTKFYAMPGLRAGYLAANAQTVSQIEAIQSPWSVNHLATIAAVAGLGDAVYVKATHQLIEAERTYLSEALSKLPGIVVFPSSTNYLLFKLGAGTPDADELSKRLGPSKILIRSCESFRGLSDRHVRIAVRTHQENEVLIERLREILGGD</sequence>
<evidence type="ECO:0000256" key="5">
    <source>
        <dbReference type="ARBA" id="ARBA00022573"/>
    </source>
</evidence>
<dbReference type="Pfam" id="PF00155">
    <property type="entry name" value="Aminotran_1_2"/>
    <property type="match status" value="1"/>
</dbReference>
<comment type="cofactor">
    <cofactor evidence="1">
        <name>pyridoxal 5'-phosphate</name>
        <dbReference type="ChEBI" id="CHEBI:597326"/>
    </cofactor>
</comment>
<evidence type="ECO:0000256" key="9">
    <source>
        <dbReference type="ARBA" id="ARBA00048531"/>
    </source>
</evidence>
<proteinExistence type="predicted"/>
<name>A0A3B1DDQ7_9ZZZZ</name>
<dbReference type="Gene3D" id="3.40.640.10">
    <property type="entry name" value="Type I PLP-dependent aspartate aminotransferase-like (Major domain)"/>
    <property type="match status" value="1"/>
</dbReference>
<dbReference type="GO" id="GO:0030170">
    <property type="term" value="F:pyridoxal phosphate binding"/>
    <property type="evidence" value="ECO:0007669"/>
    <property type="project" value="InterPro"/>
</dbReference>
<accession>A0A3B1DDQ7</accession>
<keyword evidence="7 11" id="KW-0456">Lyase</keyword>
<evidence type="ECO:0000313" key="11">
    <source>
        <dbReference type="EMBL" id="VAX29845.1"/>
    </source>
</evidence>
<dbReference type="PANTHER" id="PTHR42885:SF1">
    <property type="entry name" value="THREONINE-PHOSPHATE DECARBOXYLASE"/>
    <property type="match status" value="1"/>
</dbReference>
<evidence type="ECO:0000256" key="2">
    <source>
        <dbReference type="ARBA" id="ARBA00003444"/>
    </source>
</evidence>
<dbReference type="InterPro" id="IPR015424">
    <property type="entry name" value="PyrdxlP-dep_Trfase"/>
</dbReference>
<organism evidence="11">
    <name type="scientific">hydrothermal vent metagenome</name>
    <dbReference type="NCBI Taxonomy" id="652676"/>
    <lineage>
        <taxon>unclassified sequences</taxon>
        <taxon>metagenomes</taxon>
        <taxon>ecological metagenomes</taxon>
    </lineage>
</organism>
<evidence type="ECO:0000256" key="1">
    <source>
        <dbReference type="ARBA" id="ARBA00001933"/>
    </source>
</evidence>
<dbReference type="GO" id="GO:0048472">
    <property type="term" value="F:threonine-phosphate decarboxylase activity"/>
    <property type="evidence" value="ECO:0007669"/>
    <property type="project" value="UniProtKB-EC"/>
</dbReference>
<protein>
    <recommendedName>
        <fullName evidence="4">threonine-phosphate decarboxylase</fullName>
        <ecNumber evidence="4">4.1.1.81</ecNumber>
    </recommendedName>
    <alternativeName>
        <fullName evidence="8">L-threonine-O-3-phosphate decarboxylase</fullName>
    </alternativeName>
</protein>
<reference evidence="11" key="1">
    <citation type="submission" date="2018-06" db="EMBL/GenBank/DDBJ databases">
        <authorList>
            <person name="Zhirakovskaya E."/>
        </authorList>
    </citation>
    <scope>NUCLEOTIDE SEQUENCE</scope>
</reference>
<evidence type="ECO:0000256" key="7">
    <source>
        <dbReference type="ARBA" id="ARBA00023239"/>
    </source>
</evidence>
<comment type="function">
    <text evidence="2">Decarboxylates L-threonine-O-3-phosphate to yield (R)-1-amino-2-propanol O-2-phosphate, the precursor for the linkage between the nucleotide loop and the corrin ring in cobalamin.</text>
</comment>
<dbReference type="GO" id="GO:0009236">
    <property type="term" value="P:cobalamin biosynthetic process"/>
    <property type="evidence" value="ECO:0007669"/>
    <property type="project" value="UniProtKB-UniPathway"/>
</dbReference>
<feature type="domain" description="Aminotransferase class I/classII large" evidence="10">
    <location>
        <begin position="34"/>
        <end position="368"/>
    </location>
</feature>
<evidence type="ECO:0000256" key="8">
    <source>
        <dbReference type="ARBA" id="ARBA00029996"/>
    </source>
</evidence>
<comment type="pathway">
    <text evidence="3">Cofactor biosynthesis; adenosylcobalamin biosynthesis.</text>
</comment>
<dbReference type="InterPro" id="IPR004838">
    <property type="entry name" value="NHTrfase_class1_PyrdxlP-BS"/>
</dbReference>
<keyword evidence="6" id="KW-0663">Pyridoxal phosphate</keyword>
<dbReference type="SUPFAM" id="SSF53383">
    <property type="entry name" value="PLP-dependent transferases"/>
    <property type="match status" value="1"/>
</dbReference>
<dbReference type="NCBIfam" id="TIGR01140">
    <property type="entry name" value="L_thr_O3P_dcar"/>
    <property type="match status" value="1"/>
</dbReference>
<evidence type="ECO:0000256" key="4">
    <source>
        <dbReference type="ARBA" id="ARBA00012285"/>
    </source>
</evidence>